<evidence type="ECO:0000313" key="4">
    <source>
        <dbReference type="Proteomes" id="UP000026714"/>
    </source>
</evidence>
<dbReference type="PANTHER" id="PTHR30290">
    <property type="entry name" value="PERIPLASMIC BINDING COMPONENT OF ABC TRANSPORTER"/>
    <property type="match status" value="1"/>
</dbReference>
<feature type="signal peptide" evidence="1">
    <location>
        <begin position="1"/>
        <end position="32"/>
    </location>
</feature>
<accession>A0A059KQI9</accession>
<feature type="chain" id="PRO_5001576122" evidence="1">
    <location>
        <begin position="33"/>
        <end position="521"/>
    </location>
</feature>
<evidence type="ECO:0000313" key="3">
    <source>
        <dbReference type="EMBL" id="KDB53373.1"/>
    </source>
</evidence>
<dbReference type="GO" id="GO:1904680">
    <property type="term" value="F:peptide transmembrane transporter activity"/>
    <property type="evidence" value="ECO:0007669"/>
    <property type="project" value="TreeGrafter"/>
</dbReference>
<dbReference type="AlphaFoldDB" id="A0A059KQI9"/>
<dbReference type="Gene3D" id="3.40.190.10">
    <property type="entry name" value="Periplasmic binding protein-like II"/>
    <property type="match status" value="1"/>
</dbReference>
<protein>
    <submittedName>
        <fullName evidence="3">Family 5 extracellular solute-binding protein</fullName>
    </submittedName>
</protein>
<dbReference type="PIRSF" id="PIRSF002741">
    <property type="entry name" value="MppA"/>
    <property type="match status" value="1"/>
</dbReference>
<dbReference type="STRING" id="34103.SAMN05421778_10839"/>
<feature type="domain" description="Solute-binding protein family 5" evidence="2">
    <location>
        <begin position="76"/>
        <end position="437"/>
    </location>
</feature>
<sequence>MLMSLFPVAPAFVRRRGLLALAGLLPFTPALAADARPLQIVGPWEITGLQPAQSGFVFSRLQVAETLVGADERGALRPALAQRWQVSADGLTWRFELRPGARFHDGSPVTAAAVLRSLQPARVAPGLLSSAPIVAMEAEGDTVLRIRLKARHAALPALLAHPSTLVLAPAAFDAAGRVQSILGSGPYRITRLQPPQQVETAVFEGWNGGPPPQIRRVAHLAAGRAETRALMIESGQADLAYGLDPASLQRLRQRPALRVQTVMLPRTVYLKLNAGLPALADVRVRRALSLLIDRAGIARALLRDPGLAATQLLPPSLGEWHDPALAPLRHDPAAAQQLLAQAGWRRGADGRLQDGRGQALTLQLRTFPDRPELPPLATALQAQWRQAGIALEVSVGNAGDIPLGHRDGRLQIGLGARNYASTPDPVGTLRQDFGPGGGDWGAMGWQNADVGVALDTLARLGPEAPRAAELRRRVVAVLHDELPVIPISWYRQQLAVGARVDGVILDPLELSYRLDAMRWRA</sequence>
<dbReference type="eggNOG" id="COG0747">
    <property type="taxonomic scope" value="Bacteria"/>
</dbReference>
<dbReference type="InterPro" id="IPR039424">
    <property type="entry name" value="SBP_5"/>
</dbReference>
<organism evidence="3 4">
    <name type="scientific">Sphaerotilus natans subsp. natans DSM 6575</name>
    <dbReference type="NCBI Taxonomy" id="1286631"/>
    <lineage>
        <taxon>Bacteria</taxon>
        <taxon>Pseudomonadati</taxon>
        <taxon>Pseudomonadota</taxon>
        <taxon>Betaproteobacteria</taxon>
        <taxon>Burkholderiales</taxon>
        <taxon>Sphaerotilaceae</taxon>
        <taxon>Sphaerotilus</taxon>
    </lineage>
</organism>
<dbReference type="GO" id="GO:0015833">
    <property type="term" value="P:peptide transport"/>
    <property type="evidence" value="ECO:0007669"/>
    <property type="project" value="TreeGrafter"/>
</dbReference>
<keyword evidence="4" id="KW-1185">Reference proteome</keyword>
<gene>
    <name evidence="3" type="ORF">X805_09580</name>
</gene>
<dbReference type="CDD" id="cd08490">
    <property type="entry name" value="PBP2_NikA_DppA_OppA_like_3"/>
    <property type="match status" value="1"/>
</dbReference>
<dbReference type="Pfam" id="PF00496">
    <property type="entry name" value="SBP_bac_5"/>
    <property type="match status" value="1"/>
</dbReference>
<dbReference type="EMBL" id="AZRA01000025">
    <property type="protein sequence ID" value="KDB53373.1"/>
    <property type="molecule type" value="Genomic_DNA"/>
</dbReference>
<dbReference type="Proteomes" id="UP000026714">
    <property type="component" value="Unassembled WGS sequence"/>
</dbReference>
<proteinExistence type="predicted"/>
<dbReference type="SUPFAM" id="SSF53850">
    <property type="entry name" value="Periplasmic binding protein-like II"/>
    <property type="match status" value="1"/>
</dbReference>
<evidence type="ECO:0000259" key="2">
    <source>
        <dbReference type="Pfam" id="PF00496"/>
    </source>
</evidence>
<evidence type="ECO:0000256" key="1">
    <source>
        <dbReference type="SAM" id="SignalP"/>
    </source>
</evidence>
<dbReference type="InterPro" id="IPR000914">
    <property type="entry name" value="SBP_5_dom"/>
</dbReference>
<keyword evidence="1" id="KW-0732">Signal</keyword>
<dbReference type="GO" id="GO:0030288">
    <property type="term" value="C:outer membrane-bounded periplasmic space"/>
    <property type="evidence" value="ECO:0007669"/>
    <property type="project" value="UniProtKB-ARBA"/>
</dbReference>
<dbReference type="Gene3D" id="3.10.105.10">
    <property type="entry name" value="Dipeptide-binding Protein, Domain 3"/>
    <property type="match status" value="1"/>
</dbReference>
<comment type="caution">
    <text evidence="3">The sequence shown here is derived from an EMBL/GenBank/DDBJ whole genome shotgun (WGS) entry which is preliminary data.</text>
</comment>
<dbReference type="PANTHER" id="PTHR30290:SF83">
    <property type="entry name" value="ABC TRANSPORTER SUBSTRATE-BINDING PROTEIN"/>
    <property type="match status" value="1"/>
</dbReference>
<dbReference type="PATRIC" id="fig|1286631.3.peg.946"/>
<reference evidence="3 4" key="1">
    <citation type="journal article" date="2014" name="FEMS Microbiol. Ecol.">
        <title>Sphaerotilus natans encrusted with nanoball-shaped Fe(III) oxide minerals formed by nitrate-reducing mixotrophic Fe(II) oxidation.</title>
        <authorList>
            <person name="Park S."/>
            <person name="Kim D.H."/>
            <person name="Lee J.H."/>
            <person name="Hur H.G."/>
        </authorList>
    </citation>
    <scope>NUCLEOTIDE SEQUENCE [LARGE SCALE GENOMIC DNA]</scope>
    <source>
        <strain evidence="3 4">DSM 6575</strain>
    </source>
</reference>
<name>A0A059KQI9_9BURK</name>
<dbReference type="GO" id="GO:0043190">
    <property type="term" value="C:ATP-binding cassette (ABC) transporter complex"/>
    <property type="evidence" value="ECO:0007669"/>
    <property type="project" value="InterPro"/>
</dbReference>
<dbReference type="InterPro" id="IPR030678">
    <property type="entry name" value="Peptide/Ni-bd"/>
</dbReference>